<sequence length="158" mass="17784">MTTHKQKNYLTSEALAEYQAKLKRLQEVDRPQVIEEIKEARNQGDLSENAEYDAARDKQAMIENQITEIQAILDNYELIETSDSNHVRIGSIVSFKNLSTQTTQTVTIVGALEADPFSEKISNLSPLAQALLDKKVGSVVEVEGPHKYNIEILDIKRI</sequence>
<dbReference type="InterPro" id="IPR018151">
    <property type="entry name" value="TF_GreA/GreB_CS"/>
</dbReference>
<comment type="similarity">
    <text evidence="1 8 9">Belongs to the GreA/GreB family.</text>
</comment>
<dbReference type="NCBIfam" id="NF001263">
    <property type="entry name" value="PRK00226.1-4"/>
    <property type="match status" value="1"/>
</dbReference>
<dbReference type="Gene3D" id="1.10.287.180">
    <property type="entry name" value="Transcription elongation factor, GreA/GreB, N-terminal domain"/>
    <property type="match status" value="1"/>
</dbReference>
<evidence type="ECO:0000259" key="11">
    <source>
        <dbReference type="Pfam" id="PF03449"/>
    </source>
</evidence>
<organism evidence="12 13">
    <name type="scientific">Metamycoplasma subdolum</name>
    <dbReference type="NCBI Taxonomy" id="92407"/>
    <lineage>
        <taxon>Bacteria</taxon>
        <taxon>Bacillati</taxon>
        <taxon>Mycoplasmatota</taxon>
        <taxon>Mycoplasmoidales</taxon>
        <taxon>Metamycoplasmataceae</taxon>
        <taxon>Metamycoplasma</taxon>
    </lineage>
</organism>
<accession>A0A3M0AIZ7</accession>
<dbReference type="Gene3D" id="3.10.50.30">
    <property type="entry name" value="Transcription elongation factor, GreA/GreB, C-terminal domain"/>
    <property type="match status" value="1"/>
</dbReference>
<dbReference type="OrthoDB" id="9808774at2"/>
<evidence type="ECO:0000313" key="13">
    <source>
        <dbReference type="Proteomes" id="UP000267246"/>
    </source>
</evidence>
<dbReference type="GO" id="GO:0006354">
    <property type="term" value="P:DNA-templated transcription elongation"/>
    <property type="evidence" value="ECO:0007669"/>
    <property type="project" value="TreeGrafter"/>
</dbReference>
<evidence type="ECO:0000313" key="12">
    <source>
        <dbReference type="EMBL" id="RMA79082.1"/>
    </source>
</evidence>
<protein>
    <recommendedName>
        <fullName evidence="2 8">Transcription elongation factor GreA</fullName>
    </recommendedName>
    <alternativeName>
        <fullName evidence="7 8">Transcript cleavage factor GreA</fullName>
    </alternativeName>
</protein>
<dbReference type="HAMAP" id="MF_00105">
    <property type="entry name" value="GreA_GreB"/>
    <property type="match status" value="1"/>
</dbReference>
<dbReference type="EMBL" id="REFI01000005">
    <property type="protein sequence ID" value="RMA79082.1"/>
    <property type="molecule type" value="Genomic_DNA"/>
</dbReference>
<dbReference type="SUPFAM" id="SSF46557">
    <property type="entry name" value="GreA transcript cleavage protein, N-terminal domain"/>
    <property type="match status" value="1"/>
</dbReference>
<keyword evidence="12" id="KW-0251">Elongation factor</keyword>
<dbReference type="Proteomes" id="UP000267246">
    <property type="component" value="Unassembled WGS sequence"/>
</dbReference>
<name>A0A3M0AIZ7_9BACT</name>
<dbReference type="InterPro" id="IPR022691">
    <property type="entry name" value="Tscrpt_elong_fac_GreA/B_N"/>
</dbReference>
<keyword evidence="4 8" id="KW-0238">DNA-binding</keyword>
<feature type="domain" description="Transcription elongation factor GreA/GreB C-terminal" evidence="10">
    <location>
        <begin position="84"/>
        <end position="156"/>
    </location>
</feature>
<keyword evidence="12" id="KW-0648">Protein biosynthesis</keyword>
<dbReference type="GO" id="GO:0070063">
    <property type="term" value="F:RNA polymerase binding"/>
    <property type="evidence" value="ECO:0007669"/>
    <property type="project" value="InterPro"/>
</dbReference>
<dbReference type="PANTHER" id="PTHR30437:SF4">
    <property type="entry name" value="TRANSCRIPTION ELONGATION FACTOR GREA"/>
    <property type="match status" value="1"/>
</dbReference>
<dbReference type="GO" id="GO:0003746">
    <property type="term" value="F:translation elongation factor activity"/>
    <property type="evidence" value="ECO:0007669"/>
    <property type="project" value="UniProtKB-KW"/>
</dbReference>
<evidence type="ECO:0000256" key="1">
    <source>
        <dbReference type="ARBA" id="ARBA00008213"/>
    </source>
</evidence>
<reference evidence="12 13" key="1">
    <citation type="submission" date="2018-10" db="EMBL/GenBank/DDBJ databases">
        <title>Genomic Encyclopedia of Archaeal and Bacterial Type Strains, Phase II (KMG-II): from individual species to whole genera.</title>
        <authorList>
            <person name="Goeker M."/>
        </authorList>
    </citation>
    <scope>NUCLEOTIDE SEQUENCE [LARGE SCALE GENOMIC DNA]</scope>
    <source>
        <strain evidence="12 13">ATCC 29870</strain>
    </source>
</reference>
<evidence type="ECO:0000256" key="9">
    <source>
        <dbReference type="RuleBase" id="RU000556"/>
    </source>
</evidence>
<evidence type="ECO:0000256" key="2">
    <source>
        <dbReference type="ARBA" id="ARBA00013729"/>
    </source>
</evidence>
<evidence type="ECO:0000259" key="10">
    <source>
        <dbReference type="Pfam" id="PF01272"/>
    </source>
</evidence>
<dbReference type="InterPro" id="IPR028624">
    <property type="entry name" value="Tscrpt_elong_fac_GreA/B"/>
</dbReference>
<dbReference type="InterPro" id="IPR023459">
    <property type="entry name" value="Tscrpt_elong_fac_GreA/B_fam"/>
</dbReference>
<dbReference type="SUPFAM" id="SSF54534">
    <property type="entry name" value="FKBP-like"/>
    <property type="match status" value="1"/>
</dbReference>
<dbReference type="PIRSF" id="PIRSF006092">
    <property type="entry name" value="GreA_GreB"/>
    <property type="match status" value="1"/>
</dbReference>
<evidence type="ECO:0000256" key="3">
    <source>
        <dbReference type="ARBA" id="ARBA00023015"/>
    </source>
</evidence>
<dbReference type="InterPro" id="IPR006359">
    <property type="entry name" value="Tscrpt_elong_fac_GreA"/>
</dbReference>
<dbReference type="FunFam" id="1.10.287.180:FF:000001">
    <property type="entry name" value="Transcription elongation factor GreA"/>
    <property type="match status" value="1"/>
</dbReference>
<dbReference type="InterPro" id="IPR036953">
    <property type="entry name" value="GreA/GreB_C_sf"/>
</dbReference>
<dbReference type="Pfam" id="PF03449">
    <property type="entry name" value="GreA_GreB_N"/>
    <property type="match status" value="1"/>
</dbReference>
<keyword evidence="13" id="KW-1185">Reference proteome</keyword>
<gene>
    <name evidence="8" type="primary">greA</name>
    <name evidence="12" type="ORF">JN00_0129</name>
</gene>
<dbReference type="RefSeq" id="WP_121940622.1">
    <property type="nucleotide sequence ID" value="NZ_CP137846.1"/>
</dbReference>
<feature type="domain" description="Transcription elongation factor GreA/GreB N-terminal" evidence="11">
    <location>
        <begin position="8"/>
        <end position="77"/>
    </location>
</feature>
<evidence type="ECO:0000256" key="4">
    <source>
        <dbReference type="ARBA" id="ARBA00023125"/>
    </source>
</evidence>
<dbReference type="GO" id="GO:0032784">
    <property type="term" value="P:regulation of DNA-templated transcription elongation"/>
    <property type="evidence" value="ECO:0007669"/>
    <property type="project" value="UniProtKB-UniRule"/>
</dbReference>
<evidence type="ECO:0000256" key="8">
    <source>
        <dbReference type="HAMAP-Rule" id="MF_00105"/>
    </source>
</evidence>
<dbReference type="AlphaFoldDB" id="A0A3M0AIZ7"/>
<evidence type="ECO:0000256" key="6">
    <source>
        <dbReference type="ARBA" id="ARBA00024916"/>
    </source>
</evidence>
<dbReference type="Pfam" id="PF01272">
    <property type="entry name" value="GreA_GreB"/>
    <property type="match status" value="1"/>
</dbReference>
<dbReference type="InterPro" id="IPR036805">
    <property type="entry name" value="Tscrpt_elong_fac_GreA/B_N_sf"/>
</dbReference>
<evidence type="ECO:0000256" key="5">
    <source>
        <dbReference type="ARBA" id="ARBA00023163"/>
    </source>
</evidence>
<dbReference type="InterPro" id="IPR001437">
    <property type="entry name" value="Tscrpt_elong_fac_GreA/B_C"/>
</dbReference>
<comment type="caution">
    <text evidence="12">The sequence shown here is derived from an EMBL/GenBank/DDBJ whole genome shotgun (WGS) entry which is preliminary data.</text>
</comment>
<proteinExistence type="inferred from homology"/>
<comment type="function">
    <text evidence="6 8 9">Necessary for efficient RNA polymerase transcription elongation past template-encoded arresting sites. The arresting sites in DNA have the property of trapping a certain fraction of elongating RNA polymerases that pass through, resulting in locked ternary complexes. Cleavage of the nascent transcript by cleavage factors such as GreA or GreB allows the resumption of elongation from the new 3'terminus. GreA releases sequences of 2 to 3 nucleotides.</text>
</comment>
<dbReference type="NCBIfam" id="TIGR01462">
    <property type="entry name" value="greA"/>
    <property type="match status" value="1"/>
</dbReference>
<keyword evidence="5 8" id="KW-0804">Transcription</keyword>
<dbReference type="PROSITE" id="PS00829">
    <property type="entry name" value="GREAB_1"/>
    <property type="match status" value="1"/>
</dbReference>
<dbReference type="PANTHER" id="PTHR30437">
    <property type="entry name" value="TRANSCRIPTION ELONGATION FACTOR GREA"/>
    <property type="match status" value="1"/>
</dbReference>
<keyword evidence="3 8" id="KW-0805">Transcription regulation</keyword>
<evidence type="ECO:0000256" key="7">
    <source>
        <dbReference type="ARBA" id="ARBA00030776"/>
    </source>
</evidence>
<dbReference type="GO" id="GO:0003677">
    <property type="term" value="F:DNA binding"/>
    <property type="evidence" value="ECO:0007669"/>
    <property type="project" value="UniProtKB-UniRule"/>
</dbReference>